<dbReference type="InterPro" id="IPR013766">
    <property type="entry name" value="Thioredoxin_domain"/>
</dbReference>
<dbReference type="InterPro" id="IPR050824">
    <property type="entry name" value="Thiol_disulfide_DsbA"/>
</dbReference>
<evidence type="ECO:0000256" key="6">
    <source>
        <dbReference type="ARBA" id="ARBA00023284"/>
    </source>
</evidence>
<dbReference type="PANTHER" id="PTHR35891">
    <property type="entry name" value="THIOL:DISULFIDE INTERCHANGE PROTEIN DSBA"/>
    <property type="match status" value="1"/>
</dbReference>
<evidence type="ECO:0000256" key="1">
    <source>
        <dbReference type="ARBA" id="ARBA00004418"/>
    </source>
</evidence>
<name>A0A839EZR3_9GAMM</name>
<evidence type="ECO:0000256" key="3">
    <source>
        <dbReference type="ARBA" id="ARBA00022729"/>
    </source>
</evidence>
<feature type="domain" description="Thioredoxin" evidence="10">
    <location>
        <begin position="16"/>
        <end position="209"/>
    </location>
</feature>
<evidence type="ECO:0000256" key="7">
    <source>
        <dbReference type="PIRNR" id="PIRNR001488"/>
    </source>
</evidence>
<sequence>MLKQLGFLLAGLLLASTATADEPAAAAPTTWEAGKHYFVIDPPQPTTSGDKVEVLEVFSYACPHCAHFQPYAEQVKQSLPDYAAFSYMPAIFNAQWEPYARAFYAAQSLGVLEQTHQALFDALHRDHLPLRTIDDLAGFYASHGVDKAKFLSSAASFEVESKLQHAAEVVRGAGVDGTPSILVAGKYRLSGQSAGGYPQMIQLVDYLVKKEHDEHAKPAKAAAKKK</sequence>
<dbReference type="EMBL" id="JACGXL010000002">
    <property type="protein sequence ID" value="MBA8887149.1"/>
    <property type="molecule type" value="Genomic_DNA"/>
</dbReference>
<keyword evidence="12" id="KW-1185">Reference proteome</keyword>
<dbReference type="GO" id="GO:0042597">
    <property type="term" value="C:periplasmic space"/>
    <property type="evidence" value="ECO:0007669"/>
    <property type="project" value="UniProtKB-SubCell"/>
</dbReference>
<feature type="signal peptide" evidence="9">
    <location>
        <begin position="1"/>
        <end position="20"/>
    </location>
</feature>
<dbReference type="CDD" id="cd03019">
    <property type="entry name" value="DsbA_DsbA"/>
    <property type="match status" value="1"/>
</dbReference>
<dbReference type="Pfam" id="PF01323">
    <property type="entry name" value="DSBA"/>
    <property type="match status" value="1"/>
</dbReference>
<comment type="similarity">
    <text evidence="2">Belongs to the thioredoxin family. DsbA subfamily.</text>
</comment>
<feature type="chain" id="PRO_5032419743" description="Thiol:disulfide interchange protein" evidence="9">
    <location>
        <begin position="21"/>
        <end position="226"/>
    </location>
</feature>
<dbReference type="InterPro" id="IPR001853">
    <property type="entry name" value="DSBA-like_thioredoxin_dom"/>
</dbReference>
<dbReference type="PROSITE" id="PS51352">
    <property type="entry name" value="THIOREDOXIN_2"/>
    <property type="match status" value="1"/>
</dbReference>
<feature type="disulfide bond" description="Redox-active" evidence="8">
    <location>
        <begin position="62"/>
        <end position="65"/>
    </location>
</feature>
<evidence type="ECO:0000256" key="5">
    <source>
        <dbReference type="ARBA" id="ARBA00023157"/>
    </source>
</evidence>
<evidence type="ECO:0000256" key="9">
    <source>
        <dbReference type="SAM" id="SignalP"/>
    </source>
</evidence>
<evidence type="ECO:0000256" key="8">
    <source>
        <dbReference type="PIRSR" id="PIRSR001488-1"/>
    </source>
</evidence>
<dbReference type="GO" id="GO:0016491">
    <property type="term" value="F:oxidoreductase activity"/>
    <property type="evidence" value="ECO:0007669"/>
    <property type="project" value="InterPro"/>
</dbReference>
<proteinExistence type="inferred from homology"/>
<dbReference type="PANTHER" id="PTHR35891:SF2">
    <property type="entry name" value="THIOL:DISULFIDE INTERCHANGE PROTEIN DSBA"/>
    <property type="match status" value="1"/>
</dbReference>
<evidence type="ECO:0000256" key="4">
    <source>
        <dbReference type="ARBA" id="ARBA00022764"/>
    </source>
</evidence>
<reference evidence="11 12" key="1">
    <citation type="submission" date="2020-07" db="EMBL/GenBank/DDBJ databases">
        <title>Genomic Encyclopedia of Type Strains, Phase IV (KMG-V): Genome sequencing to study the core and pangenomes of soil and plant-associated prokaryotes.</title>
        <authorList>
            <person name="Whitman W."/>
        </authorList>
    </citation>
    <scope>NUCLEOTIDE SEQUENCE [LARGE SCALE GENOMIC DNA]</scope>
    <source>
        <strain evidence="11 12">RH2WT43</strain>
    </source>
</reference>
<organism evidence="11 12">
    <name type="scientific">Dokdonella fugitiva</name>
    <dbReference type="NCBI Taxonomy" id="328517"/>
    <lineage>
        <taxon>Bacteria</taxon>
        <taxon>Pseudomonadati</taxon>
        <taxon>Pseudomonadota</taxon>
        <taxon>Gammaproteobacteria</taxon>
        <taxon>Lysobacterales</taxon>
        <taxon>Rhodanobacteraceae</taxon>
        <taxon>Dokdonella</taxon>
    </lineage>
</organism>
<dbReference type="PIRSF" id="PIRSF001488">
    <property type="entry name" value="Tdi_protein"/>
    <property type="match status" value="1"/>
</dbReference>
<dbReference type="SUPFAM" id="SSF52833">
    <property type="entry name" value="Thioredoxin-like"/>
    <property type="match status" value="1"/>
</dbReference>
<keyword evidence="4 7" id="KW-0574">Periplasm</keyword>
<comment type="subcellular location">
    <subcellularLocation>
        <location evidence="1 7">Periplasm</location>
    </subcellularLocation>
</comment>
<dbReference type="RefSeq" id="WP_182530244.1">
    <property type="nucleotide sequence ID" value="NZ_JACGXL010000002.1"/>
</dbReference>
<keyword evidence="5 7" id="KW-1015">Disulfide bond</keyword>
<dbReference type="Gene3D" id="3.40.30.10">
    <property type="entry name" value="Glutaredoxin"/>
    <property type="match status" value="1"/>
</dbReference>
<dbReference type="InterPro" id="IPR023205">
    <property type="entry name" value="DsbA/DsbL"/>
</dbReference>
<dbReference type="Proteomes" id="UP000550401">
    <property type="component" value="Unassembled WGS sequence"/>
</dbReference>
<keyword evidence="6" id="KW-0676">Redox-active center</keyword>
<dbReference type="AlphaFoldDB" id="A0A839EZR3"/>
<evidence type="ECO:0000256" key="2">
    <source>
        <dbReference type="ARBA" id="ARBA00005791"/>
    </source>
</evidence>
<evidence type="ECO:0000313" key="11">
    <source>
        <dbReference type="EMBL" id="MBA8887149.1"/>
    </source>
</evidence>
<accession>A0A839EZR3</accession>
<gene>
    <name evidence="11" type="ORF">FHW12_001363</name>
</gene>
<evidence type="ECO:0000259" key="10">
    <source>
        <dbReference type="PROSITE" id="PS51352"/>
    </source>
</evidence>
<keyword evidence="3 9" id="KW-0732">Signal</keyword>
<protein>
    <recommendedName>
        <fullName evidence="7">Thiol:disulfide interchange protein</fullName>
    </recommendedName>
</protein>
<dbReference type="InterPro" id="IPR036249">
    <property type="entry name" value="Thioredoxin-like_sf"/>
</dbReference>
<comment type="caution">
    <text evidence="11">The sequence shown here is derived from an EMBL/GenBank/DDBJ whole genome shotgun (WGS) entry which is preliminary data.</text>
</comment>
<evidence type="ECO:0000313" key="12">
    <source>
        <dbReference type="Proteomes" id="UP000550401"/>
    </source>
</evidence>